<dbReference type="GO" id="GO:0004526">
    <property type="term" value="F:ribonuclease P activity"/>
    <property type="evidence" value="ECO:0007669"/>
    <property type="project" value="UniProtKB-UniRule"/>
</dbReference>
<dbReference type="GO" id="GO:0000049">
    <property type="term" value="F:tRNA binding"/>
    <property type="evidence" value="ECO:0007669"/>
    <property type="project" value="UniProtKB-UniRule"/>
</dbReference>
<keyword evidence="3 6" id="KW-0255">Endonuclease</keyword>
<dbReference type="HAMAP" id="MF_00227">
    <property type="entry name" value="RNase_P"/>
    <property type="match status" value="1"/>
</dbReference>
<dbReference type="EMBL" id="LBRB01000017">
    <property type="protein sequence ID" value="KKP88292.1"/>
    <property type="molecule type" value="Genomic_DNA"/>
</dbReference>
<comment type="function">
    <text evidence="6">RNaseP catalyzes the removal of the 5'-leader sequence from pre-tRNA to produce the mature 5'-terminus. It can also cleave other RNA substrates such as 4.5S RNA. The protein component plays an auxiliary but essential role in vivo by binding to the 5'-leader sequence and broadening the substrate specificity of the ribozyme.</text>
</comment>
<dbReference type="InterPro" id="IPR000100">
    <property type="entry name" value="RNase_P"/>
</dbReference>
<organism evidence="8 9">
    <name type="scientific">Berkelbacteria bacterium GW2011_GWA2_35_9</name>
    <dbReference type="NCBI Taxonomy" id="1618333"/>
    <lineage>
        <taxon>Bacteria</taxon>
        <taxon>Candidatus Berkelbacteria</taxon>
    </lineage>
</organism>
<dbReference type="Pfam" id="PF00825">
    <property type="entry name" value="Ribonuclease_P"/>
    <property type="match status" value="1"/>
</dbReference>
<evidence type="ECO:0000256" key="1">
    <source>
        <dbReference type="ARBA" id="ARBA00022694"/>
    </source>
</evidence>
<comment type="subunit">
    <text evidence="6">Consists of a catalytic RNA component (M1 or rnpB) and a protein subunit.</text>
</comment>
<evidence type="ECO:0000256" key="3">
    <source>
        <dbReference type="ARBA" id="ARBA00022759"/>
    </source>
</evidence>
<dbReference type="SUPFAM" id="SSF54211">
    <property type="entry name" value="Ribosomal protein S5 domain 2-like"/>
    <property type="match status" value="1"/>
</dbReference>
<reference evidence="8 9" key="1">
    <citation type="journal article" date="2015" name="Nature">
        <title>rRNA introns, odd ribosomes, and small enigmatic genomes across a large radiation of phyla.</title>
        <authorList>
            <person name="Brown C.T."/>
            <person name="Hug L.A."/>
            <person name="Thomas B.C."/>
            <person name="Sharon I."/>
            <person name="Castelle C.J."/>
            <person name="Singh A."/>
            <person name="Wilkins M.J."/>
            <person name="Williams K.H."/>
            <person name="Banfield J.F."/>
        </authorList>
    </citation>
    <scope>NUCLEOTIDE SEQUENCE [LARGE SCALE GENOMIC DNA]</scope>
</reference>
<evidence type="ECO:0000256" key="6">
    <source>
        <dbReference type="HAMAP-Rule" id="MF_00227"/>
    </source>
</evidence>
<dbReference type="AlphaFoldDB" id="A0A0G0G9A4"/>
<dbReference type="InterPro" id="IPR014721">
    <property type="entry name" value="Ribsml_uS5_D2-typ_fold_subgr"/>
</dbReference>
<proteinExistence type="inferred from homology"/>
<dbReference type="Proteomes" id="UP000034316">
    <property type="component" value="Unassembled WGS sequence"/>
</dbReference>
<keyword evidence="2 6" id="KW-0540">Nuclease</keyword>
<evidence type="ECO:0000256" key="2">
    <source>
        <dbReference type="ARBA" id="ARBA00022722"/>
    </source>
</evidence>
<evidence type="ECO:0000313" key="8">
    <source>
        <dbReference type="EMBL" id="KKP88292.1"/>
    </source>
</evidence>
<comment type="similarity">
    <text evidence="6">Belongs to the RnpA family.</text>
</comment>
<keyword evidence="1 6" id="KW-0819">tRNA processing</keyword>
<evidence type="ECO:0000256" key="7">
    <source>
        <dbReference type="NCBIfam" id="TIGR00188"/>
    </source>
</evidence>
<protein>
    <recommendedName>
        <fullName evidence="6 7">Ribonuclease P protein component</fullName>
        <shortName evidence="6">RNase P protein</shortName>
        <shortName evidence="6">RNaseP protein</shortName>
        <ecNumber evidence="6 7">3.1.26.5</ecNumber>
    </recommendedName>
    <alternativeName>
        <fullName evidence="6">Protein C5</fullName>
    </alternativeName>
</protein>
<evidence type="ECO:0000256" key="5">
    <source>
        <dbReference type="ARBA" id="ARBA00022884"/>
    </source>
</evidence>
<dbReference type="GO" id="GO:0030677">
    <property type="term" value="C:ribonuclease P complex"/>
    <property type="evidence" value="ECO:0007669"/>
    <property type="project" value="TreeGrafter"/>
</dbReference>
<dbReference type="STRING" id="1618333.UR93_C0017G0007"/>
<accession>A0A0G0G9A4</accession>
<dbReference type="EC" id="3.1.26.5" evidence="6 7"/>
<keyword evidence="4 6" id="KW-0378">Hydrolase</keyword>
<dbReference type="GO" id="GO:0042781">
    <property type="term" value="F:3'-tRNA processing endoribonuclease activity"/>
    <property type="evidence" value="ECO:0007669"/>
    <property type="project" value="TreeGrafter"/>
</dbReference>
<gene>
    <name evidence="6" type="primary">rnpA</name>
    <name evidence="8" type="ORF">UR93_C0017G0007</name>
</gene>
<evidence type="ECO:0000256" key="4">
    <source>
        <dbReference type="ARBA" id="ARBA00022801"/>
    </source>
</evidence>
<dbReference type="GO" id="GO:0001682">
    <property type="term" value="P:tRNA 5'-leader removal"/>
    <property type="evidence" value="ECO:0007669"/>
    <property type="project" value="UniProtKB-UniRule"/>
</dbReference>
<dbReference type="PANTHER" id="PTHR33992:SF1">
    <property type="entry name" value="RIBONUCLEASE P PROTEIN COMPONENT"/>
    <property type="match status" value="1"/>
</dbReference>
<keyword evidence="5 6" id="KW-0694">RNA-binding</keyword>
<name>A0A0G0G9A4_9BACT</name>
<comment type="catalytic activity">
    <reaction evidence="6">
        <text>Endonucleolytic cleavage of RNA, removing 5'-extranucleotides from tRNA precursor.</text>
        <dbReference type="EC" id="3.1.26.5"/>
    </reaction>
</comment>
<dbReference type="NCBIfam" id="TIGR00188">
    <property type="entry name" value="rnpA"/>
    <property type="match status" value="1"/>
</dbReference>
<dbReference type="Gene3D" id="3.30.230.10">
    <property type="match status" value="1"/>
</dbReference>
<dbReference type="InterPro" id="IPR020568">
    <property type="entry name" value="Ribosomal_Su5_D2-typ_SF"/>
</dbReference>
<comment type="caution">
    <text evidence="8">The sequence shown here is derived from an EMBL/GenBank/DDBJ whole genome shotgun (WGS) entry which is preliminary data.</text>
</comment>
<sequence>MLAKNNRLRDKKTISYIFKNGKRTNGSFFSLIYLPANENNFKAVFLIAKKVSKKATRRNRIRRLLSEAVRLIQKEKNLPKINLVVRVLFDPKEVKLDNIKKDFEKCFEKLS</sequence>
<dbReference type="PANTHER" id="PTHR33992">
    <property type="entry name" value="RIBONUCLEASE P PROTEIN COMPONENT"/>
    <property type="match status" value="1"/>
</dbReference>
<evidence type="ECO:0000313" key="9">
    <source>
        <dbReference type="Proteomes" id="UP000034316"/>
    </source>
</evidence>